<keyword evidence="6" id="KW-0472">Membrane</keyword>
<reference evidence="11 12" key="1">
    <citation type="journal article" date="2016" name="Sci. Rep.">
        <title>Genomic and phenotypic characterization of the species Acinetobacter venetianus.</title>
        <authorList>
            <person name="Fondi M."/>
            <person name="Maida I."/>
            <person name="Perrin E."/>
            <person name="Orlandini V."/>
            <person name="La Torre L."/>
            <person name="Bosi E."/>
            <person name="Negroni A."/>
            <person name="Zanaroli G."/>
            <person name="Fava F."/>
            <person name="Decorosi F."/>
            <person name="Giovannetti L."/>
            <person name="Viti C."/>
            <person name="Vaneechoutte M."/>
            <person name="Dijkshoorn L."/>
            <person name="Fani R."/>
        </authorList>
    </citation>
    <scope>NUCLEOTIDE SEQUENCE [LARGE SCALE GENOMIC DNA]</scope>
    <source>
        <strain evidence="11 12">LUH5627</strain>
    </source>
</reference>
<evidence type="ECO:0000256" key="3">
    <source>
        <dbReference type="ARBA" id="ARBA00022452"/>
    </source>
</evidence>
<dbReference type="GO" id="GO:0009279">
    <property type="term" value="C:cell outer membrane"/>
    <property type="evidence" value="ECO:0007669"/>
    <property type="project" value="UniProtKB-SubCell"/>
</dbReference>
<organism evidence="11 12">
    <name type="scientific">Acinetobacter venetianus</name>
    <dbReference type="NCBI Taxonomy" id="52133"/>
    <lineage>
        <taxon>Bacteria</taxon>
        <taxon>Pseudomonadati</taxon>
        <taxon>Pseudomonadota</taxon>
        <taxon>Gammaproteobacteria</taxon>
        <taxon>Moraxellales</taxon>
        <taxon>Moraxellaceae</taxon>
        <taxon>Acinetobacter</taxon>
    </lineage>
</organism>
<evidence type="ECO:0000259" key="10">
    <source>
        <dbReference type="Pfam" id="PF03895"/>
    </source>
</evidence>
<dbReference type="InterPro" id="IPR045584">
    <property type="entry name" value="Pilin-like"/>
</dbReference>
<keyword evidence="3" id="KW-1134">Transmembrane beta strand</keyword>
<dbReference type="PATRIC" id="fig|52133.18.peg.25"/>
<keyword evidence="4" id="KW-0812">Transmembrane</keyword>
<proteinExistence type="predicted"/>
<accession>A0A150I357</accession>
<feature type="signal peptide" evidence="9">
    <location>
        <begin position="1"/>
        <end position="23"/>
    </location>
</feature>
<feature type="compositionally biased region" description="Basic and acidic residues" evidence="8">
    <location>
        <begin position="993"/>
        <end position="1006"/>
    </location>
</feature>
<feature type="chain" id="PRO_5007563247" description="Trimeric autotransporter adhesin YadA-like C-terminal membrane anchor domain-containing protein" evidence="9">
    <location>
        <begin position="24"/>
        <end position="1287"/>
    </location>
</feature>
<dbReference type="Gene3D" id="3.30.1300.30">
    <property type="entry name" value="GSPII I/J protein-like"/>
    <property type="match status" value="1"/>
</dbReference>
<dbReference type="EMBL" id="JRUE01000011">
    <property type="protein sequence ID" value="KXZ74358.1"/>
    <property type="molecule type" value="Genomic_DNA"/>
</dbReference>
<evidence type="ECO:0000256" key="8">
    <source>
        <dbReference type="SAM" id="MobiDB-lite"/>
    </source>
</evidence>
<dbReference type="Proteomes" id="UP000075680">
    <property type="component" value="Unassembled WGS sequence"/>
</dbReference>
<dbReference type="RefSeq" id="WP_061517757.1">
    <property type="nucleotide sequence ID" value="NZ_JRUE01000011.1"/>
</dbReference>
<dbReference type="InterPro" id="IPR005594">
    <property type="entry name" value="YadA_C"/>
</dbReference>
<feature type="compositionally biased region" description="Polar residues" evidence="8">
    <location>
        <begin position="111"/>
        <end position="138"/>
    </location>
</feature>
<evidence type="ECO:0000256" key="7">
    <source>
        <dbReference type="ARBA" id="ARBA00023237"/>
    </source>
</evidence>
<name>A0A150I357_9GAMM</name>
<dbReference type="SUPFAM" id="SSF54523">
    <property type="entry name" value="Pili subunits"/>
    <property type="match status" value="1"/>
</dbReference>
<feature type="region of interest" description="Disordered" evidence="8">
    <location>
        <begin position="972"/>
        <end position="1015"/>
    </location>
</feature>
<evidence type="ECO:0000256" key="2">
    <source>
        <dbReference type="ARBA" id="ARBA00004442"/>
    </source>
</evidence>
<protein>
    <recommendedName>
        <fullName evidence="10">Trimeric autotransporter adhesin YadA-like C-terminal membrane anchor domain-containing protein</fullName>
    </recommendedName>
</protein>
<dbReference type="Pfam" id="PF03895">
    <property type="entry name" value="YadA_anchor"/>
    <property type="match status" value="1"/>
</dbReference>
<sequence length="1287" mass="138251">MSLHLKKTSIALAVAAVTGVTFAAPTPTYQTAVDAELNTNYQQTTGTTETTTPSTGTTVTVSKEDIATGDLVSATTPVINGPEVQIGGINYRNYSYQEIRKGLLEARNDKNSNTTAADGKNTVSSSWDTTTATGQAKRTANTRIQLDKTINPATEIAGTKERLDDSSFEFTNDDVNTVIDARTTSDKGSFEDIVYAAADERINSSKFQNTTSDLTTKAKLGTDGKPVAGQTIRVGTVEDMFSSNDVYYKSEPVAGGLTKSKNANGILSSEERNEAEHTVSTSYQHKDNNPTKDVVAFNLTADKKNVLESTVNTNKSSFSSKDVNYDDVNAAGLDYASEIKTSHDNSRESLLDGFVSVDKGSFETTETQYNQAALGTSNAVDSIHTTKSSSESKERTFVKNANGEIVLTAGKPTVDTETEEKSTNETYDSVYQPTRYTADDAKRGITKGDAYNDHIVNSAENWWYQDTNVQKSTEKGSRSEVVTHKQDNNFQTWEKSTWDNSKVYARNHEENIEVDRDILESSTWDNKKLSKIAGVSVVKEPQGSDFKNGTVAVDVNGNILDENDVRTWKDETGKERYYVVIDQDANGQDIRSEVTFKNGKPLETKAAELQTVTTEVSSTKRTDKVTMGAEVAYQTNDKTTWDNKETSKDGNTVYDADKGSDETNVKVFSVGKNALHREAVETESRETVDTEFETINVGGTDQVIFKDGKPVVVAVESNKSASSVTDRLFQDRQDKANEQIKTSSYEGNRKNAAGVVQGTWAGHDNSTTVDYAAGKELAKTIVKDKADEETSKAVTTNVGFNYDGTAKANIGSNTLRDNGTVDAGLAVKDAKAGDIVVDTKLNTSNKEDTKTYQDGGVKALESTTAKTDVQTVTYADGTTGTIKSAANNQESTVTLFNKGKADKYREAVNTTQAETTGKTYKTDADGDIILANGKPVEQGTSSDKQTVKTTENLYQIGQERKTDTVVVTDTSEKTANVDGSGRDLTAKATNESIEYRAGQKDGKESEVNGTTSSELKVTNTDKTGYTYKVNGKTSNVTNATEMHLLATRDVKSVQKSEWTESLAASGKNAVSITRGNEVVNRTDESRTGTVYGSETVTAATGTTTVAKKEVDVTDKFGTFESSTLSRTETKVAADKSSTVNTKTRAESVDGVVLTSTQTNTDAAGKAVTSTRTTSLNSTTGLTTDQITLNGKDLQTELNHMGNNIDKVQKTAYRGIAIALAAQQAVPNIAPGQVAVFGGVGHYEGETAGSIGVVTSFTDRISASGAFGFAGGSEFGGRVGVAYVFGGK</sequence>
<evidence type="ECO:0000313" key="11">
    <source>
        <dbReference type="EMBL" id="KXZ74358.1"/>
    </source>
</evidence>
<evidence type="ECO:0000256" key="4">
    <source>
        <dbReference type="ARBA" id="ARBA00022692"/>
    </source>
</evidence>
<feature type="region of interest" description="Disordered" evidence="8">
    <location>
        <begin position="271"/>
        <end position="290"/>
    </location>
</feature>
<evidence type="ECO:0000313" key="12">
    <source>
        <dbReference type="Proteomes" id="UP000075680"/>
    </source>
</evidence>
<feature type="domain" description="Trimeric autotransporter adhesin YadA-like C-terminal membrane anchor" evidence="10">
    <location>
        <begin position="1229"/>
        <end position="1284"/>
    </location>
</feature>
<evidence type="ECO:0000256" key="6">
    <source>
        <dbReference type="ARBA" id="ARBA00023136"/>
    </source>
</evidence>
<evidence type="ECO:0000256" key="9">
    <source>
        <dbReference type="SAM" id="SignalP"/>
    </source>
</evidence>
<feature type="region of interest" description="Disordered" evidence="8">
    <location>
        <begin position="110"/>
        <end position="138"/>
    </location>
</feature>
<comment type="caution">
    <text evidence="11">The sequence shown here is derived from an EMBL/GenBank/DDBJ whole genome shotgun (WGS) entry which is preliminary data.</text>
</comment>
<dbReference type="GO" id="GO:0009986">
    <property type="term" value="C:cell surface"/>
    <property type="evidence" value="ECO:0007669"/>
    <property type="project" value="UniProtKB-SubCell"/>
</dbReference>
<gene>
    <name evidence="11" type="ORF">AVENLUH5627_00023</name>
</gene>
<evidence type="ECO:0000256" key="5">
    <source>
        <dbReference type="ARBA" id="ARBA00022729"/>
    </source>
</evidence>
<comment type="subcellular location">
    <subcellularLocation>
        <location evidence="2">Cell outer membrane</location>
    </subcellularLocation>
    <subcellularLocation>
        <location evidence="1">Cell surface</location>
    </subcellularLocation>
</comment>
<evidence type="ECO:0000256" key="1">
    <source>
        <dbReference type="ARBA" id="ARBA00004241"/>
    </source>
</evidence>
<keyword evidence="5 9" id="KW-0732">Signal</keyword>
<keyword evidence="7" id="KW-0998">Cell outer membrane</keyword>